<dbReference type="HOGENOM" id="CLU_3121246_0_0_10"/>
<dbReference type="AlphaFoldDB" id="D1QSK6"/>
<dbReference type="Proteomes" id="UP000004079">
    <property type="component" value="Unassembled WGS sequence"/>
</dbReference>
<name>D1QSK6_9BACT</name>
<evidence type="ECO:0000313" key="1">
    <source>
        <dbReference type="EMBL" id="EFB31687.1"/>
    </source>
</evidence>
<gene>
    <name evidence="1" type="ORF">HMPREF0971_01965</name>
</gene>
<dbReference type="STRING" id="649760.HMPREF0971_01965"/>
<dbReference type="EMBL" id="ACUZ02000034">
    <property type="protein sequence ID" value="EFB31687.1"/>
    <property type="molecule type" value="Genomic_DNA"/>
</dbReference>
<evidence type="ECO:0000313" key="2">
    <source>
        <dbReference type="Proteomes" id="UP000004079"/>
    </source>
</evidence>
<organism evidence="1 2">
    <name type="scientific">Segatella oris F0302</name>
    <dbReference type="NCBI Taxonomy" id="649760"/>
    <lineage>
        <taxon>Bacteria</taxon>
        <taxon>Pseudomonadati</taxon>
        <taxon>Bacteroidota</taxon>
        <taxon>Bacteroidia</taxon>
        <taxon>Bacteroidales</taxon>
        <taxon>Prevotellaceae</taxon>
        <taxon>Segatella</taxon>
    </lineage>
</organism>
<protein>
    <submittedName>
        <fullName evidence="1">Uncharacterized protein</fullName>
    </submittedName>
</protein>
<comment type="caution">
    <text evidence="1">The sequence shown here is derived from an EMBL/GenBank/DDBJ whole genome shotgun (WGS) entry which is preliminary data.</text>
</comment>
<sequence>MGKVNGLDLRNLFYEFVIHDASCIIMSSLSSEENMTSWRAQVTIDVSLFL</sequence>
<proteinExistence type="predicted"/>
<accession>D1QSK6</accession>
<reference evidence="1 2" key="1">
    <citation type="submission" date="2009-11" db="EMBL/GenBank/DDBJ databases">
        <authorList>
            <person name="Weinstock G."/>
            <person name="Sodergren E."/>
            <person name="Clifton S."/>
            <person name="Fulton L."/>
            <person name="Fulton B."/>
            <person name="Courtney L."/>
            <person name="Fronick C."/>
            <person name="Harrison M."/>
            <person name="Strong C."/>
            <person name="Farmer C."/>
            <person name="Delahaunty K."/>
            <person name="Markovic C."/>
            <person name="Hall O."/>
            <person name="Minx P."/>
            <person name="Tomlinson C."/>
            <person name="Mitreva M."/>
            <person name="Nelson J."/>
            <person name="Hou S."/>
            <person name="Wollam A."/>
            <person name="Pepin K.H."/>
            <person name="Johnson M."/>
            <person name="Bhonagiri V."/>
            <person name="Nash W.E."/>
            <person name="Warren W."/>
            <person name="Chinwalla A."/>
            <person name="Mardis E.R."/>
            <person name="Wilson R.K."/>
        </authorList>
    </citation>
    <scope>NUCLEOTIDE SEQUENCE [LARGE SCALE GENOMIC DNA]</scope>
    <source>
        <strain evidence="1 2">F0302</strain>
    </source>
</reference>